<dbReference type="GO" id="GO:0016887">
    <property type="term" value="F:ATP hydrolysis activity"/>
    <property type="evidence" value="ECO:0007669"/>
    <property type="project" value="InterPro"/>
</dbReference>
<evidence type="ECO:0000256" key="3">
    <source>
        <dbReference type="ARBA" id="ARBA00022741"/>
    </source>
</evidence>
<dbReference type="PANTHER" id="PTHR43790:SF3">
    <property type="entry name" value="D-ALLOSE IMPORT ATP-BINDING PROTEIN ALSA-RELATED"/>
    <property type="match status" value="1"/>
</dbReference>
<organism evidence="8 9">
    <name type="scientific">Limimaricola cinnabarinus</name>
    <dbReference type="NCBI Taxonomy" id="1125964"/>
    <lineage>
        <taxon>Bacteria</taxon>
        <taxon>Pseudomonadati</taxon>
        <taxon>Pseudomonadota</taxon>
        <taxon>Alphaproteobacteria</taxon>
        <taxon>Rhodobacterales</taxon>
        <taxon>Paracoccaceae</taxon>
        <taxon>Limimaricola</taxon>
    </lineage>
</organism>
<proteinExistence type="predicted"/>
<dbReference type="AlphaFoldDB" id="A0A2G1MEZ6"/>
<sequence>MDEAVSAAPILSLREIRRSFGPVEVLHGVDLDLYPGEVHALIGENGAGKSTTMKIMAGYQPPSSGRIELDGQEARFASLHEGEEAGIVMIHQEFNLAEQLTVEQNVFLGREIRRGWRRWRSRARLP</sequence>
<evidence type="ECO:0000313" key="8">
    <source>
        <dbReference type="EMBL" id="PHP27250.1"/>
    </source>
</evidence>
<evidence type="ECO:0000259" key="7">
    <source>
        <dbReference type="Pfam" id="PF00005"/>
    </source>
</evidence>
<evidence type="ECO:0000256" key="5">
    <source>
        <dbReference type="ARBA" id="ARBA00022967"/>
    </source>
</evidence>
<dbReference type="InterPro" id="IPR003439">
    <property type="entry name" value="ABC_transporter-like_ATP-bd"/>
</dbReference>
<dbReference type="EMBL" id="NQWH01000017">
    <property type="protein sequence ID" value="PHP27250.1"/>
    <property type="molecule type" value="Genomic_DNA"/>
</dbReference>
<dbReference type="InterPro" id="IPR050107">
    <property type="entry name" value="ABC_carbohydrate_import_ATPase"/>
</dbReference>
<keyword evidence="5" id="KW-1278">Translocase</keyword>
<feature type="domain" description="ABC transporter" evidence="7">
    <location>
        <begin position="26"/>
        <end position="116"/>
    </location>
</feature>
<dbReference type="InterPro" id="IPR027417">
    <property type="entry name" value="P-loop_NTPase"/>
</dbReference>
<reference evidence="8 9" key="1">
    <citation type="submission" date="2017-08" db="EMBL/GenBank/DDBJ databases">
        <title>Draft Genome Sequence of Loktanella cinnabarina Strain XM1, Isolated from Coastal Surface Water.</title>
        <authorList>
            <person name="Ma R."/>
            <person name="Wang J."/>
            <person name="Wang Q."/>
            <person name="Ma Z."/>
            <person name="Li J."/>
            <person name="Chen L."/>
        </authorList>
    </citation>
    <scope>NUCLEOTIDE SEQUENCE [LARGE SCALE GENOMIC DNA]</scope>
    <source>
        <strain evidence="8 9">XM1</strain>
    </source>
</reference>
<gene>
    <name evidence="8" type="ORF">CJ301_12130</name>
</gene>
<accession>A0A2G1MEZ6</accession>
<dbReference type="Proteomes" id="UP000221860">
    <property type="component" value="Unassembled WGS sequence"/>
</dbReference>
<evidence type="ECO:0000256" key="1">
    <source>
        <dbReference type="ARBA" id="ARBA00022448"/>
    </source>
</evidence>
<evidence type="ECO:0000313" key="9">
    <source>
        <dbReference type="Proteomes" id="UP000221860"/>
    </source>
</evidence>
<keyword evidence="1" id="KW-0813">Transport</keyword>
<evidence type="ECO:0000256" key="6">
    <source>
        <dbReference type="ARBA" id="ARBA00023136"/>
    </source>
</evidence>
<keyword evidence="6" id="KW-0472">Membrane</keyword>
<comment type="caution">
    <text evidence="8">The sequence shown here is derived from an EMBL/GenBank/DDBJ whole genome shotgun (WGS) entry which is preliminary data.</text>
</comment>
<keyword evidence="3" id="KW-0547">Nucleotide-binding</keyword>
<evidence type="ECO:0000256" key="2">
    <source>
        <dbReference type="ARBA" id="ARBA00022475"/>
    </source>
</evidence>
<protein>
    <recommendedName>
        <fullName evidence="7">ABC transporter domain-containing protein</fullName>
    </recommendedName>
</protein>
<keyword evidence="4" id="KW-0067">ATP-binding</keyword>
<dbReference type="Pfam" id="PF00005">
    <property type="entry name" value="ABC_tran"/>
    <property type="match status" value="1"/>
</dbReference>
<dbReference type="PANTHER" id="PTHR43790">
    <property type="entry name" value="CARBOHYDRATE TRANSPORT ATP-BINDING PROTEIN MG119-RELATED"/>
    <property type="match status" value="1"/>
</dbReference>
<dbReference type="GO" id="GO:0005524">
    <property type="term" value="F:ATP binding"/>
    <property type="evidence" value="ECO:0007669"/>
    <property type="project" value="UniProtKB-KW"/>
</dbReference>
<keyword evidence="9" id="KW-1185">Reference proteome</keyword>
<dbReference type="Gene3D" id="3.40.50.300">
    <property type="entry name" value="P-loop containing nucleotide triphosphate hydrolases"/>
    <property type="match status" value="1"/>
</dbReference>
<dbReference type="SUPFAM" id="SSF52540">
    <property type="entry name" value="P-loop containing nucleoside triphosphate hydrolases"/>
    <property type="match status" value="1"/>
</dbReference>
<name>A0A2G1MEZ6_9RHOB</name>
<keyword evidence="2" id="KW-1003">Cell membrane</keyword>
<evidence type="ECO:0000256" key="4">
    <source>
        <dbReference type="ARBA" id="ARBA00022840"/>
    </source>
</evidence>